<dbReference type="AlphaFoldDB" id="A0A0F4GHX8"/>
<feature type="compositionally biased region" description="Low complexity" evidence="1">
    <location>
        <begin position="151"/>
        <end position="164"/>
    </location>
</feature>
<comment type="caution">
    <text evidence="2">The sequence shown here is derived from an EMBL/GenBank/DDBJ whole genome shotgun (WGS) entry which is preliminary data.</text>
</comment>
<accession>A0A0F4GHX8</accession>
<dbReference type="EMBL" id="LAFY01000602">
    <property type="protein sequence ID" value="KJX96637.1"/>
    <property type="molecule type" value="Genomic_DNA"/>
</dbReference>
<protein>
    <submittedName>
        <fullName evidence="2">Uncharacterized protein</fullName>
    </submittedName>
</protein>
<proteinExistence type="predicted"/>
<organism evidence="2 3">
    <name type="scientific">Zymoseptoria brevis</name>
    <dbReference type="NCBI Taxonomy" id="1047168"/>
    <lineage>
        <taxon>Eukaryota</taxon>
        <taxon>Fungi</taxon>
        <taxon>Dikarya</taxon>
        <taxon>Ascomycota</taxon>
        <taxon>Pezizomycotina</taxon>
        <taxon>Dothideomycetes</taxon>
        <taxon>Dothideomycetidae</taxon>
        <taxon>Mycosphaerellales</taxon>
        <taxon>Mycosphaerellaceae</taxon>
        <taxon>Zymoseptoria</taxon>
    </lineage>
</organism>
<evidence type="ECO:0000313" key="3">
    <source>
        <dbReference type="Proteomes" id="UP000033647"/>
    </source>
</evidence>
<feature type="region of interest" description="Disordered" evidence="1">
    <location>
        <begin position="119"/>
        <end position="235"/>
    </location>
</feature>
<name>A0A0F4GHX8_9PEZI</name>
<dbReference type="Proteomes" id="UP000033647">
    <property type="component" value="Unassembled WGS sequence"/>
</dbReference>
<feature type="compositionally biased region" description="Polar residues" evidence="1">
    <location>
        <begin position="183"/>
        <end position="192"/>
    </location>
</feature>
<feature type="compositionally biased region" description="Basic and acidic residues" evidence="1">
    <location>
        <begin position="119"/>
        <end position="140"/>
    </location>
</feature>
<keyword evidence="3" id="KW-1185">Reference proteome</keyword>
<evidence type="ECO:0000313" key="2">
    <source>
        <dbReference type="EMBL" id="KJX96637.1"/>
    </source>
</evidence>
<reference evidence="2 3" key="1">
    <citation type="submission" date="2015-03" db="EMBL/GenBank/DDBJ databases">
        <title>RNA-seq based gene annotation and comparative genomics of four Zymoseptoria species reveal species-specific pathogenicity related genes and transposable element activity.</title>
        <authorList>
            <person name="Grandaubert J."/>
            <person name="Bhattacharyya A."/>
            <person name="Stukenbrock E.H."/>
        </authorList>
    </citation>
    <scope>NUCLEOTIDE SEQUENCE [LARGE SCALE GENOMIC DNA]</scope>
    <source>
        <strain evidence="2 3">Zb18110</strain>
    </source>
</reference>
<gene>
    <name evidence="2" type="ORF">TI39_contig610g00006</name>
</gene>
<evidence type="ECO:0000256" key="1">
    <source>
        <dbReference type="SAM" id="MobiDB-lite"/>
    </source>
</evidence>
<sequence>MHDVWHDFEPAIRIHGRPNVFQDVDDAVAEAARLDEFLETHTDSITQDYCEQTKSTLQKIRIRTLMAGADDVHGCGKSSIAKLKAENDELRKQEMSVVGTANFPTELQPSTMLIRFHERSGDAQERDTPNARQKSNDENPARTPASLLTGSMSSMSPIRSSSISPKRRLSKVAGASADVQKPMATSSASDHSNAPARTYAAHKRKDVSSHRVDPEPILMSDSDSDGYGPQEKKAKRVTKDAVPYVKSVFARQGDRFIRFGEFRSDLRTAVEETIAHLEQSDSIHWPWYPPYRNMKSDRSRYCVHSKMRGVASSWMAVGADGEPTESCFKCKDVGRACIVMTSFKSKAEHHRNSMRLLPLAQSLKAQGSTMTDLARAFAIRSIQGRGRCSFTAIADMLLPLRLFELVVHTPNCLKLFMLMECALVPWGKQSSLLTVDFPRVQVQEKDHFYFFIVDETRYVA</sequence>